<evidence type="ECO:0000313" key="1">
    <source>
        <dbReference type="EMBL" id="KAL3385201.1"/>
    </source>
</evidence>
<dbReference type="Proteomes" id="UP001627154">
    <property type="component" value="Unassembled WGS sequence"/>
</dbReference>
<accession>A0ABD2VXK5</accession>
<dbReference type="InterPro" id="IPR052011">
    <property type="entry name" value="CENP-NAC/CAD_complex"/>
</dbReference>
<reference evidence="1 2" key="1">
    <citation type="journal article" date="2024" name="bioRxiv">
        <title>A reference genome for Trichogramma kaykai: A tiny desert-dwelling parasitoid wasp with competing sex-ratio distorters.</title>
        <authorList>
            <person name="Culotta J."/>
            <person name="Lindsey A.R."/>
        </authorList>
    </citation>
    <scope>NUCLEOTIDE SEQUENCE [LARGE SCALE GENOMIC DNA]</scope>
    <source>
        <strain evidence="1 2">KSX58</strain>
    </source>
</reference>
<comment type="caution">
    <text evidence="1">The sequence shown here is derived from an EMBL/GenBank/DDBJ whole genome shotgun (WGS) entry which is preliminary data.</text>
</comment>
<dbReference type="PANTHER" id="PTHR46790">
    <property type="entry name" value="CENTROMERE PROTEIN N"/>
    <property type="match status" value="1"/>
</dbReference>
<sequence>MPTVSSSTRQELGAVIKKFKFEELESAVLPVFPELEWKKIKSKLVKNHQSFKTANALQIIEAGIEQREEFDDKILKDRLALLRVIDVSRHYYKKIWYGYELKGKEAADHPSEEDIESQVENCAVEYHMNIICHVVKYDSLIFISIQEKPRKKRAAKPSLPTYFCVPEDESCIFCCKKIILKSYLTTLTAALGYKSCKQIKLFGKSIPSLVKLLRARKEAVAKGDHIKDAPRLRKAPPVHIAMGTDFTQHTHRRDYINKILGENPPTFETLRVKNIDEKWRHKDALEKFPDEVVFTGVEFRSTSIPNLLRNLVYHKILLTPTPVYATNILTLGRNELSVTGANR</sequence>
<dbReference type="EMBL" id="JBJJXI010000159">
    <property type="protein sequence ID" value="KAL3385201.1"/>
    <property type="molecule type" value="Genomic_DNA"/>
</dbReference>
<organism evidence="1 2">
    <name type="scientific">Trichogramma kaykai</name>
    <dbReference type="NCBI Taxonomy" id="54128"/>
    <lineage>
        <taxon>Eukaryota</taxon>
        <taxon>Metazoa</taxon>
        <taxon>Ecdysozoa</taxon>
        <taxon>Arthropoda</taxon>
        <taxon>Hexapoda</taxon>
        <taxon>Insecta</taxon>
        <taxon>Pterygota</taxon>
        <taxon>Neoptera</taxon>
        <taxon>Endopterygota</taxon>
        <taxon>Hymenoptera</taxon>
        <taxon>Apocrita</taxon>
        <taxon>Proctotrupomorpha</taxon>
        <taxon>Chalcidoidea</taxon>
        <taxon>Trichogrammatidae</taxon>
        <taxon>Trichogramma</taxon>
    </lineage>
</organism>
<gene>
    <name evidence="1" type="ORF">TKK_019192</name>
</gene>
<name>A0ABD2VXK5_9HYME</name>
<proteinExistence type="predicted"/>
<dbReference type="AlphaFoldDB" id="A0ABD2VXK5"/>
<evidence type="ECO:0000313" key="2">
    <source>
        <dbReference type="Proteomes" id="UP001627154"/>
    </source>
</evidence>
<dbReference type="PANTHER" id="PTHR46790:SF1">
    <property type="entry name" value="CENTROMERE PROTEIN N"/>
    <property type="match status" value="1"/>
</dbReference>
<keyword evidence="2" id="KW-1185">Reference proteome</keyword>
<protein>
    <submittedName>
        <fullName evidence="1">Uncharacterized protein</fullName>
    </submittedName>
</protein>